<dbReference type="InterPro" id="IPR036226">
    <property type="entry name" value="LipOase_C_sf"/>
</dbReference>
<dbReference type="Ensembl" id="ENSSAUT00010045044.1">
    <property type="protein sequence ID" value="ENSSAUP00010042803.1"/>
    <property type="gene ID" value="ENSSAUG00010017927.1"/>
</dbReference>
<keyword evidence="8" id="KW-0443">Lipid metabolism</keyword>
<sequence>MAEYKLEVTTGNMTNAGTFDHVFATLIGTGGKSERTELDNYGVDFKTGKVRTIQSSPSQVLSLGKLLLVKLEKDPFLVLPEDEWYCSKVVVTTPEGEVVLFPCYRWISRGELVELRGGRGLLQNTHRLLSINIFGYYLFSHIFILLFPASAMKVFEDDHSLLVDHRRNEMMQRKSFYQYVLIHVIVPIAILPEYVAEHWKEDDFYGFQFLNGVNPSMIKRCSELSQNFPVTEEMVKPFLEEGTSLQNEMKKGNIFIYDQKKMDGIPARLYDGETLHVTGGLCLFYLNPENKLMPIAIQLHQQPSEENPIFLPSDLETDWLLAKMFIKNADSMDHQAVHHLMNTHFLTEVYTVATLRCLPVIHPIYKYGPFIIHIPENSSNINCNCKVLAIDFLSLGHAGLMELMRRSFSEVTYSSLCLPENIAARGLESIPNFYYRDDGLKLWDVISRFALDTYYSDVHKDTELQDWISEIFTHGFIGNKASGFPASFHTVKEVTKFITLVIFTSTAQHAAVNNGQFDYYSWPPNVSILLHKPPPTTKGQSSMTTILETLPNVGETAGLIAMVPFGTYPEEQFDEPAPKQMIEEFQAKLSFLTDEIAARNSQLEVPYTYLIPNQMENSVTI</sequence>
<comment type="similarity">
    <text evidence="3">Belongs to the lipoxygenase family.</text>
</comment>
<evidence type="ECO:0000256" key="12">
    <source>
        <dbReference type="PROSITE-ProRule" id="PRU00152"/>
    </source>
</evidence>
<gene>
    <name evidence="16" type="primary">LOC115573718</name>
</gene>
<feature type="binding site" evidence="9">
    <location>
        <position position="509"/>
    </location>
    <ligand>
        <name>Fe cation</name>
        <dbReference type="ChEBI" id="CHEBI:24875"/>
        <note>catalytic</note>
    </ligand>
</feature>
<feature type="binding site" evidence="10">
    <location>
        <position position="40"/>
    </location>
    <ligand>
        <name>Ca(2+)</name>
        <dbReference type="ChEBI" id="CHEBI:29108"/>
        <label>2</label>
    </ligand>
</feature>
<evidence type="ECO:0000256" key="3">
    <source>
        <dbReference type="ARBA" id="ARBA00009419"/>
    </source>
</evidence>
<comment type="subcellular location">
    <subcellularLocation>
        <location evidence="1">Cytoplasm</location>
    </subcellularLocation>
</comment>
<evidence type="ECO:0000256" key="6">
    <source>
        <dbReference type="ARBA" id="ARBA00022964"/>
    </source>
</evidence>
<feature type="site" description="Essential for stabilizing binding to COTL1" evidence="11">
    <location>
        <position position="106"/>
    </location>
</feature>
<feature type="domain" description="Lipoxygenase" evidence="15">
    <location>
        <begin position="91"/>
        <end position="621"/>
    </location>
</feature>
<evidence type="ECO:0000256" key="7">
    <source>
        <dbReference type="ARBA" id="ARBA00023002"/>
    </source>
</evidence>
<dbReference type="SUPFAM" id="SSF48484">
    <property type="entry name" value="Lipoxigenase"/>
    <property type="match status" value="1"/>
</dbReference>
<keyword evidence="17" id="KW-1185">Reference proteome</keyword>
<evidence type="ECO:0000256" key="2">
    <source>
        <dbReference type="ARBA" id="ARBA00005189"/>
    </source>
</evidence>
<keyword evidence="10" id="KW-0106">Calcium</keyword>
<dbReference type="Gene3D" id="1.20.245.10">
    <property type="entry name" value="Lipoxygenase-1, Domain 5"/>
    <property type="match status" value="1"/>
</dbReference>
<organism evidence="16 17">
    <name type="scientific">Sparus aurata</name>
    <name type="common">Gilthead sea bream</name>
    <dbReference type="NCBI Taxonomy" id="8175"/>
    <lineage>
        <taxon>Eukaryota</taxon>
        <taxon>Metazoa</taxon>
        <taxon>Chordata</taxon>
        <taxon>Craniata</taxon>
        <taxon>Vertebrata</taxon>
        <taxon>Euteleostomi</taxon>
        <taxon>Actinopterygii</taxon>
        <taxon>Neopterygii</taxon>
        <taxon>Teleostei</taxon>
        <taxon>Neoteleostei</taxon>
        <taxon>Acanthomorphata</taxon>
        <taxon>Eupercaria</taxon>
        <taxon>Spariformes</taxon>
        <taxon>Sparidae</taxon>
        <taxon>Sparus</taxon>
    </lineage>
</organism>
<comment type="caution">
    <text evidence="12">Lacks conserved residue(s) required for the propagation of feature annotation.</text>
</comment>
<comment type="pathway">
    <text evidence="2">Lipid metabolism.</text>
</comment>
<dbReference type="Pfam" id="PF01477">
    <property type="entry name" value="PLAT"/>
    <property type="match status" value="1"/>
</dbReference>
<evidence type="ECO:0000256" key="11">
    <source>
        <dbReference type="PIRSR" id="PIRSR601885-3"/>
    </source>
</evidence>
<dbReference type="Proteomes" id="UP000472265">
    <property type="component" value="Chromosome 22"/>
</dbReference>
<dbReference type="InterPro" id="IPR036392">
    <property type="entry name" value="PLAT/LH2_dom_sf"/>
</dbReference>
<dbReference type="PROSITE" id="PS51393">
    <property type="entry name" value="LIPOXYGENASE_3"/>
    <property type="match status" value="1"/>
</dbReference>
<dbReference type="InterPro" id="IPR000907">
    <property type="entry name" value="LipOase"/>
</dbReference>
<dbReference type="GO" id="GO:0005506">
    <property type="term" value="F:iron ion binding"/>
    <property type="evidence" value="ECO:0007669"/>
    <property type="project" value="InterPro"/>
</dbReference>
<keyword evidence="9" id="KW-0408">Iron</keyword>
<proteinExistence type="inferred from homology"/>
<dbReference type="Gene3D" id="3.10.450.60">
    <property type="match status" value="1"/>
</dbReference>
<keyword evidence="7" id="KW-0560">Oxidoreductase</keyword>
<dbReference type="AlphaFoldDB" id="A0A671WVT4"/>
<keyword evidence="13" id="KW-1133">Transmembrane helix</keyword>
<reference evidence="16" key="3">
    <citation type="submission" date="2025-09" db="UniProtKB">
        <authorList>
            <consortium name="Ensembl"/>
        </authorList>
    </citation>
    <scope>IDENTIFICATION</scope>
</reference>
<evidence type="ECO:0000313" key="17">
    <source>
        <dbReference type="Proteomes" id="UP000472265"/>
    </source>
</evidence>
<evidence type="ECO:0000259" key="14">
    <source>
        <dbReference type="PROSITE" id="PS50095"/>
    </source>
</evidence>
<feature type="binding site" evidence="9">
    <location>
        <position position="339"/>
    </location>
    <ligand>
        <name>Fe cation</name>
        <dbReference type="ChEBI" id="CHEBI:24875"/>
        <note>catalytic</note>
    </ligand>
</feature>
<feature type="binding site" evidence="9">
    <location>
        <position position="621"/>
    </location>
    <ligand>
        <name>Fe cation</name>
        <dbReference type="ChEBI" id="CHEBI:24875"/>
        <note>catalytic</note>
    </ligand>
</feature>
<dbReference type="InterPro" id="IPR013819">
    <property type="entry name" value="LipOase_C"/>
</dbReference>
<feature type="binding site" evidence="9">
    <location>
        <position position="344"/>
    </location>
    <ligand>
        <name>Fe cation</name>
        <dbReference type="ChEBI" id="CHEBI:24875"/>
        <note>catalytic</note>
    </ligand>
</feature>
<evidence type="ECO:0000256" key="8">
    <source>
        <dbReference type="ARBA" id="ARBA00023098"/>
    </source>
</evidence>
<feature type="binding site" evidence="10">
    <location>
        <position position="39"/>
    </location>
    <ligand>
        <name>Ca(2+)</name>
        <dbReference type="ChEBI" id="CHEBI:29108"/>
        <label>2</label>
    </ligand>
</feature>
<dbReference type="SMART" id="SM00308">
    <property type="entry name" value="LH2"/>
    <property type="match status" value="1"/>
</dbReference>
<reference evidence="16" key="1">
    <citation type="submission" date="2021-04" db="EMBL/GenBank/DDBJ databases">
        <authorList>
            <consortium name="Wellcome Sanger Institute Data Sharing"/>
        </authorList>
    </citation>
    <scope>NUCLEOTIDE SEQUENCE [LARGE SCALE GENOMIC DNA]</scope>
</reference>
<dbReference type="GO" id="GO:0034440">
    <property type="term" value="P:lipid oxidation"/>
    <property type="evidence" value="ECO:0007669"/>
    <property type="project" value="InterPro"/>
</dbReference>
<dbReference type="InterPro" id="IPR001885">
    <property type="entry name" value="LipOase_mml"/>
</dbReference>
<keyword evidence="13" id="KW-0812">Transmembrane</keyword>
<evidence type="ECO:0000259" key="15">
    <source>
        <dbReference type="PROSITE" id="PS51393"/>
    </source>
</evidence>
<dbReference type="PANTHER" id="PTHR11771">
    <property type="entry name" value="LIPOXYGENASE"/>
    <property type="match status" value="1"/>
</dbReference>
<dbReference type="GO" id="GO:0005737">
    <property type="term" value="C:cytoplasm"/>
    <property type="evidence" value="ECO:0007669"/>
    <property type="project" value="UniProtKB-SubCell"/>
</dbReference>
<dbReference type="PRINTS" id="PR00467">
    <property type="entry name" value="MAMLPOXGNASE"/>
</dbReference>
<keyword evidence="4" id="KW-0963">Cytoplasm</keyword>
<dbReference type="Pfam" id="PF00305">
    <property type="entry name" value="Lipoxygenase"/>
    <property type="match status" value="1"/>
</dbReference>
<evidence type="ECO:0000256" key="1">
    <source>
        <dbReference type="ARBA" id="ARBA00004496"/>
    </source>
</evidence>
<evidence type="ECO:0000256" key="10">
    <source>
        <dbReference type="PIRSR" id="PIRSR601885-2"/>
    </source>
</evidence>
<evidence type="ECO:0000313" key="16">
    <source>
        <dbReference type="Ensembl" id="ENSSAUP00010042803.1"/>
    </source>
</evidence>
<dbReference type="Gene3D" id="2.60.60.20">
    <property type="entry name" value="PLAT/LH2 domain"/>
    <property type="match status" value="1"/>
</dbReference>
<comment type="cofactor">
    <cofactor evidence="9">
        <name>Fe cation</name>
        <dbReference type="ChEBI" id="CHEBI:24875"/>
    </cofactor>
    <text evidence="9">Binds 1 Fe cation per subunit.</text>
</comment>
<evidence type="ECO:0000256" key="9">
    <source>
        <dbReference type="PIRSR" id="PIRSR601885-1"/>
    </source>
</evidence>
<evidence type="ECO:0000256" key="5">
    <source>
        <dbReference type="ARBA" id="ARBA00022723"/>
    </source>
</evidence>
<feature type="binding site" evidence="10">
    <location>
        <position position="17"/>
    </location>
    <ligand>
        <name>Ca(2+)</name>
        <dbReference type="ChEBI" id="CHEBI:29108"/>
        <label>1</label>
    </ligand>
</feature>
<dbReference type="PRINTS" id="PR00087">
    <property type="entry name" value="LIPOXYGENASE"/>
</dbReference>
<dbReference type="SUPFAM" id="SSF49723">
    <property type="entry name" value="Lipase/lipooxygenase domain (PLAT/LH2 domain)"/>
    <property type="match status" value="1"/>
</dbReference>
<feature type="binding site" evidence="10">
    <location>
        <position position="82"/>
    </location>
    <ligand>
        <name>Ca(2+)</name>
        <dbReference type="ChEBI" id="CHEBI:29108"/>
        <label>1</label>
    </ligand>
</feature>
<keyword evidence="5 9" id="KW-0479">Metal-binding</keyword>
<dbReference type="GO" id="GO:0016702">
    <property type="term" value="F:oxidoreductase activity, acting on single donors with incorporation of molecular oxygen, incorporation of two atoms of oxygen"/>
    <property type="evidence" value="ECO:0007669"/>
    <property type="project" value="InterPro"/>
</dbReference>
<evidence type="ECO:0000256" key="13">
    <source>
        <dbReference type="SAM" id="Phobius"/>
    </source>
</evidence>
<dbReference type="GeneTree" id="ENSGT00940000156796"/>
<feature type="domain" description="PLAT" evidence="14">
    <location>
        <begin position="2"/>
        <end position="121"/>
    </location>
</feature>
<reference evidence="16" key="2">
    <citation type="submission" date="2025-08" db="UniProtKB">
        <authorList>
            <consortium name="Ensembl"/>
        </authorList>
    </citation>
    <scope>IDENTIFICATION</scope>
</reference>
<name>A0A671WVT4_SPAAU</name>
<keyword evidence="6" id="KW-0223">Dioxygenase</keyword>
<dbReference type="PROSITE" id="PS50095">
    <property type="entry name" value="PLAT"/>
    <property type="match status" value="1"/>
</dbReference>
<accession>A0A671WVT4</accession>
<dbReference type="InterPro" id="IPR001024">
    <property type="entry name" value="PLAT/LH2_dom"/>
</dbReference>
<protein>
    <submittedName>
        <fullName evidence="16">Si:dkey-17e16.9</fullName>
    </submittedName>
</protein>
<keyword evidence="13" id="KW-0472">Membrane</keyword>
<evidence type="ECO:0000256" key="4">
    <source>
        <dbReference type="ARBA" id="ARBA00022490"/>
    </source>
</evidence>
<feature type="transmembrane region" description="Helical" evidence="13">
    <location>
        <begin position="134"/>
        <end position="155"/>
    </location>
</feature>